<dbReference type="Pfam" id="PF04542">
    <property type="entry name" value="Sigma70_r2"/>
    <property type="match status" value="1"/>
</dbReference>
<protein>
    <recommendedName>
        <fullName evidence="6">RNA polymerase sigma factor</fullName>
    </recommendedName>
</protein>
<dbReference type="SUPFAM" id="SSF88946">
    <property type="entry name" value="Sigma2 domain of RNA polymerase sigma factors"/>
    <property type="match status" value="1"/>
</dbReference>
<organism evidence="9 10">
    <name type="scientific">Geochorda subterranea</name>
    <dbReference type="NCBI Taxonomy" id="3109564"/>
    <lineage>
        <taxon>Bacteria</taxon>
        <taxon>Bacillati</taxon>
        <taxon>Bacillota</taxon>
        <taxon>Limnochordia</taxon>
        <taxon>Limnochordales</taxon>
        <taxon>Geochordaceae</taxon>
        <taxon>Geochorda</taxon>
    </lineage>
</organism>
<evidence type="ECO:0000256" key="5">
    <source>
        <dbReference type="ARBA" id="ARBA00023163"/>
    </source>
</evidence>
<dbReference type="InterPro" id="IPR014209">
    <property type="entry name" value="RNA_pol_sigma-K"/>
</dbReference>
<keyword evidence="4 6" id="KW-0238">DNA-binding</keyword>
<dbReference type="InterPro" id="IPR013324">
    <property type="entry name" value="RNA_pol_sigma_r3/r4-like"/>
</dbReference>
<evidence type="ECO:0000256" key="1">
    <source>
        <dbReference type="ARBA" id="ARBA00007788"/>
    </source>
</evidence>
<comment type="function">
    <text evidence="6">Sigma factors are initiation factors that promote the attachment of RNA polymerase to specific initiation sites and are then released.</text>
</comment>
<dbReference type="PROSITE" id="PS00716">
    <property type="entry name" value="SIGMA70_2"/>
    <property type="match status" value="1"/>
</dbReference>
<dbReference type="NCBIfam" id="TIGR02846">
    <property type="entry name" value="spore_sigmaK"/>
    <property type="match status" value="1"/>
</dbReference>
<dbReference type="Proteomes" id="UP001333102">
    <property type="component" value="Chromosome"/>
</dbReference>
<keyword evidence="2 6" id="KW-0805">Transcription regulation</keyword>
<name>A0ABZ1BLP6_9FIRM</name>
<sequence>MYVVAALVELAASVLRELVWLAGYVGGEGSFPLPLDEPEEARLVQAMLQGDRRARNTLVEHNLRLVAHLVKKFESSGEDVEDLISIGTIGLIKAINTFDPSRKTRLATYAAKCIENEILMHLRACRKTRGEALLYDPIGSDGEGNEVTLIDVLGTDQDMVSEQVEASLERDRLRRTLGTLSRRERWVLQMRYGLVDGIRKTQRDISQSLGISRSYVSRIEKRALTKLYHQLANG</sequence>
<evidence type="ECO:0000313" key="9">
    <source>
        <dbReference type="EMBL" id="WRP13476.1"/>
    </source>
</evidence>
<evidence type="ECO:0000313" key="10">
    <source>
        <dbReference type="Proteomes" id="UP001333102"/>
    </source>
</evidence>
<dbReference type="RefSeq" id="WP_324667721.1">
    <property type="nucleotide sequence ID" value="NZ_CP141614.1"/>
</dbReference>
<dbReference type="CDD" id="cd06171">
    <property type="entry name" value="Sigma70_r4"/>
    <property type="match status" value="1"/>
</dbReference>
<dbReference type="PRINTS" id="PR00046">
    <property type="entry name" value="SIGMA70FCT"/>
</dbReference>
<feature type="domain" description="RNA polymerase sigma-70" evidence="7">
    <location>
        <begin position="82"/>
        <end position="95"/>
    </location>
</feature>
<keyword evidence="5 6" id="KW-0804">Transcription</keyword>
<dbReference type="InterPro" id="IPR050813">
    <property type="entry name" value="Sigma-70_Factor"/>
</dbReference>
<keyword evidence="10" id="KW-1185">Reference proteome</keyword>
<evidence type="ECO:0000259" key="8">
    <source>
        <dbReference type="PROSITE" id="PS00716"/>
    </source>
</evidence>
<proteinExistence type="inferred from homology"/>
<dbReference type="InterPro" id="IPR013325">
    <property type="entry name" value="RNA_pol_sigma_r2"/>
</dbReference>
<evidence type="ECO:0000259" key="7">
    <source>
        <dbReference type="PROSITE" id="PS00715"/>
    </source>
</evidence>
<evidence type="ECO:0000256" key="4">
    <source>
        <dbReference type="ARBA" id="ARBA00023125"/>
    </source>
</evidence>
<dbReference type="InterPro" id="IPR000943">
    <property type="entry name" value="RNA_pol_sigma70"/>
</dbReference>
<dbReference type="PANTHER" id="PTHR30376:SF3">
    <property type="entry name" value="RNA POLYMERASE SIGMA FACTOR RPOH"/>
    <property type="match status" value="1"/>
</dbReference>
<keyword evidence="3 6" id="KW-0731">Sigma factor</keyword>
<dbReference type="PROSITE" id="PS00715">
    <property type="entry name" value="SIGMA70_1"/>
    <property type="match status" value="1"/>
</dbReference>
<dbReference type="NCBIfam" id="TIGR02937">
    <property type="entry name" value="sigma70-ECF"/>
    <property type="match status" value="1"/>
</dbReference>
<evidence type="ECO:0000256" key="2">
    <source>
        <dbReference type="ARBA" id="ARBA00023015"/>
    </source>
</evidence>
<evidence type="ECO:0000256" key="3">
    <source>
        <dbReference type="ARBA" id="ARBA00023082"/>
    </source>
</evidence>
<accession>A0ABZ1BLP6</accession>
<evidence type="ECO:0000256" key="6">
    <source>
        <dbReference type="RuleBase" id="RU362124"/>
    </source>
</evidence>
<dbReference type="SUPFAM" id="SSF88659">
    <property type="entry name" value="Sigma3 and sigma4 domains of RNA polymerase sigma factors"/>
    <property type="match status" value="1"/>
</dbReference>
<dbReference type="InterPro" id="IPR036388">
    <property type="entry name" value="WH-like_DNA-bd_sf"/>
</dbReference>
<dbReference type="NCBIfam" id="NF004471">
    <property type="entry name" value="PRK05803.1"/>
    <property type="match status" value="1"/>
</dbReference>
<feature type="domain" description="RNA polymerase sigma-70" evidence="8">
    <location>
        <begin position="201"/>
        <end position="227"/>
    </location>
</feature>
<dbReference type="InterPro" id="IPR007630">
    <property type="entry name" value="RNA_pol_sigma70_r4"/>
</dbReference>
<dbReference type="Gene3D" id="1.20.120.1810">
    <property type="match status" value="1"/>
</dbReference>
<dbReference type="InterPro" id="IPR014284">
    <property type="entry name" value="RNA_pol_sigma-70_dom"/>
</dbReference>
<dbReference type="InterPro" id="IPR007627">
    <property type="entry name" value="RNA_pol_sigma70_r2"/>
</dbReference>
<dbReference type="PIRSF" id="PIRSF000770">
    <property type="entry name" value="RNA_pol_sigma-SigE/K"/>
    <property type="match status" value="1"/>
</dbReference>
<dbReference type="Gene3D" id="1.10.10.10">
    <property type="entry name" value="Winged helix-like DNA-binding domain superfamily/Winged helix DNA-binding domain"/>
    <property type="match status" value="1"/>
</dbReference>
<dbReference type="EMBL" id="CP141614">
    <property type="protein sequence ID" value="WRP13476.1"/>
    <property type="molecule type" value="Genomic_DNA"/>
</dbReference>
<comment type="similarity">
    <text evidence="1 6">Belongs to the sigma-70 factor family.</text>
</comment>
<dbReference type="PANTHER" id="PTHR30376">
    <property type="entry name" value="SIGMA FACTOR RPOH HEAT SHOCK RELATED"/>
    <property type="match status" value="1"/>
</dbReference>
<reference evidence="10" key="1">
    <citation type="submission" date="2023-12" db="EMBL/GenBank/DDBJ databases">
        <title>Novel isolates from deep terrestrial aquifers shed light on the physiology and ecology of the class Limnochordia.</title>
        <authorList>
            <person name="Karnachuk O.V."/>
            <person name="Lukina A.P."/>
            <person name="Avakyan M.R."/>
            <person name="Kadnikov V."/>
            <person name="Begmatov S."/>
            <person name="Beletsky A.V."/>
            <person name="Mardanov A.V."/>
            <person name="Ravin N.V."/>
        </authorList>
    </citation>
    <scope>NUCLEOTIDE SEQUENCE [LARGE SCALE GENOMIC DNA]</scope>
    <source>
        <strain evidence="10">LN</strain>
    </source>
</reference>
<dbReference type="Pfam" id="PF04545">
    <property type="entry name" value="Sigma70_r4"/>
    <property type="match status" value="1"/>
</dbReference>
<gene>
    <name evidence="9" type="primary">sigK</name>
    <name evidence="9" type="ORF">VLY81_08420</name>
</gene>